<evidence type="ECO:0000313" key="4">
    <source>
        <dbReference type="EMBL" id="RED56231.1"/>
    </source>
</evidence>
<feature type="transmembrane region" description="Helical" evidence="2">
    <location>
        <begin position="335"/>
        <end position="355"/>
    </location>
</feature>
<sequence length="609" mass="68192">MKERIKRIAIVLNALLLAAVYFIYQSHALQRIDNQLFDTSMKRAADHLADHRIVVVAIDDNSLEQIGRFPWSRDIYAPFLENLNQEGNMPKAIAFDIIFGEESDNPDADMVFAEALAAYPNVILPVTGMMGDVFSTSIAKRDELIKAQAVDKPYDLYSDLVQLAHINRVISKDSVIRQTWLKMQGPDGEVIPSLAWKAAEMAGADLSKYENLTDPKKTEEPVAKNTITIDYQLETDDFTTVSFVDVLNGSLPPDLFKDSIVFVGFTAVGLASDGGQDTGASPIEKNFKLMYAHANITNQLLKGTVVSYAPNWSELAIAVLLFALFVFLPWRLKNIYSILIFLGIFAGVLYGQFAIYEASTLHINIVYALLAMTLAYLANVSLKSYMDSVQKSFVTRQFGRYISPDLVKQIVAQDIEIKLGGDLKLITILFLDIRGFTPLSEKLTPPELVDTLNTMFNMITETTLRNEGTIDKFIGDAAMILFNAPLEVVEHERMAVKTAYEIQQGMNKIRDEIMERYQCEVNVGIGIHTGNVVVGNIGSYLRVDYTAIGDNVNIAARIESQTKKGQVHVSEQVYEKTKESFRFDEGEDRMFKGKSHPIRVYEVLGPIER</sequence>
<dbReference type="CDD" id="cd07302">
    <property type="entry name" value="CHD"/>
    <property type="match status" value="1"/>
</dbReference>
<dbReference type="EMBL" id="QRDY01000014">
    <property type="protein sequence ID" value="RED56231.1"/>
    <property type="molecule type" value="Genomic_DNA"/>
</dbReference>
<keyword evidence="2" id="KW-0812">Transmembrane</keyword>
<feature type="transmembrane region" description="Helical" evidence="2">
    <location>
        <begin position="361"/>
        <end position="382"/>
    </location>
</feature>
<reference evidence="4 5" key="1">
    <citation type="submission" date="2018-07" db="EMBL/GenBank/DDBJ databases">
        <title>Genomic Encyclopedia of Type Strains, Phase III (KMG-III): the genomes of soil and plant-associated and newly described type strains.</title>
        <authorList>
            <person name="Whitman W."/>
        </authorList>
    </citation>
    <scope>NUCLEOTIDE SEQUENCE [LARGE SCALE GENOMIC DNA]</scope>
    <source>
        <strain evidence="4 5">CECT 8236</strain>
    </source>
</reference>
<proteinExistence type="inferred from homology"/>
<dbReference type="InterPro" id="IPR050697">
    <property type="entry name" value="Adenylyl/Guanylyl_Cyclase_3/4"/>
</dbReference>
<comment type="caution">
    <text evidence="4">The sequence shown here is derived from an EMBL/GenBank/DDBJ whole genome shotgun (WGS) entry which is preliminary data.</text>
</comment>
<dbReference type="SMART" id="SM01080">
    <property type="entry name" value="CHASE2"/>
    <property type="match status" value="1"/>
</dbReference>
<name>A0A3D9I3I1_9BACL</name>
<dbReference type="Pfam" id="PF00211">
    <property type="entry name" value="Guanylate_cyc"/>
    <property type="match status" value="1"/>
</dbReference>
<protein>
    <submittedName>
        <fullName evidence="4">Adenylate cyclase</fullName>
    </submittedName>
</protein>
<dbReference type="RefSeq" id="WP_115994457.1">
    <property type="nucleotide sequence ID" value="NZ_QRDY01000014.1"/>
</dbReference>
<dbReference type="PANTHER" id="PTHR43081">
    <property type="entry name" value="ADENYLATE CYCLASE, TERMINAL-DIFFERENTIATION SPECIFIC-RELATED"/>
    <property type="match status" value="1"/>
</dbReference>
<accession>A0A3D9I3I1</accession>
<comment type="similarity">
    <text evidence="1">Belongs to the adenylyl cyclase class-3 family.</text>
</comment>
<dbReference type="OrthoDB" id="9806704at2"/>
<gene>
    <name evidence="4" type="ORF">DFP95_1144</name>
</gene>
<dbReference type="Gene3D" id="3.30.70.1230">
    <property type="entry name" value="Nucleotide cyclase"/>
    <property type="match status" value="1"/>
</dbReference>
<keyword evidence="5" id="KW-1185">Reference proteome</keyword>
<dbReference type="InterPro" id="IPR007890">
    <property type="entry name" value="CHASE2"/>
</dbReference>
<evidence type="ECO:0000256" key="1">
    <source>
        <dbReference type="ARBA" id="ARBA00005381"/>
    </source>
</evidence>
<feature type="transmembrane region" description="Helical" evidence="2">
    <location>
        <begin position="308"/>
        <end position="328"/>
    </location>
</feature>
<dbReference type="PANTHER" id="PTHR43081:SF1">
    <property type="entry name" value="ADENYLATE CYCLASE, TERMINAL-DIFFERENTIATION SPECIFIC"/>
    <property type="match status" value="1"/>
</dbReference>
<evidence type="ECO:0000259" key="3">
    <source>
        <dbReference type="PROSITE" id="PS50125"/>
    </source>
</evidence>
<evidence type="ECO:0000256" key="2">
    <source>
        <dbReference type="SAM" id="Phobius"/>
    </source>
</evidence>
<dbReference type="Pfam" id="PF05226">
    <property type="entry name" value="CHASE2"/>
    <property type="match status" value="1"/>
</dbReference>
<keyword evidence="2" id="KW-1133">Transmembrane helix</keyword>
<dbReference type="InterPro" id="IPR001054">
    <property type="entry name" value="A/G_cyclase"/>
</dbReference>
<dbReference type="SUPFAM" id="SSF55073">
    <property type="entry name" value="Nucleotide cyclase"/>
    <property type="match status" value="1"/>
</dbReference>
<dbReference type="GO" id="GO:0006171">
    <property type="term" value="P:cAMP biosynthetic process"/>
    <property type="evidence" value="ECO:0007669"/>
    <property type="project" value="TreeGrafter"/>
</dbReference>
<evidence type="ECO:0000313" key="5">
    <source>
        <dbReference type="Proteomes" id="UP000256869"/>
    </source>
</evidence>
<dbReference type="PROSITE" id="PS50125">
    <property type="entry name" value="GUANYLATE_CYCLASE_2"/>
    <property type="match status" value="1"/>
</dbReference>
<organism evidence="4 5">
    <name type="scientific">Cohnella lupini</name>
    <dbReference type="NCBI Taxonomy" id="1294267"/>
    <lineage>
        <taxon>Bacteria</taxon>
        <taxon>Bacillati</taxon>
        <taxon>Bacillota</taxon>
        <taxon>Bacilli</taxon>
        <taxon>Bacillales</taxon>
        <taxon>Paenibacillaceae</taxon>
        <taxon>Cohnella</taxon>
    </lineage>
</organism>
<dbReference type="Proteomes" id="UP000256869">
    <property type="component" value="Unassembled WGS sequence"/>
</dbReference>
<dbReference type="AlphaFoldDB" id="A0A3D9I3I1"/>
<dbReference type="GO" id="GO:0035556">
    <property type="term" value="P:intracellular signal transduction"/>
    <property type="evidence" value="ECO:0007669"/>
    <property type="project" value="InterPro"/>
</dbReference>
<keyword evidence="2" id="KW-0472">Membrane</keyword>
<dbReference type="GO" id="GO:0004016">
    <property type="term" value="F:adenylate cyclase activity"/>
    <property type="evidence" value="ECO:0007669"/>
    <property type="project" value="UniProtKB-ARBA"/>
</dbReference>
<feature type="domain" description="Guanylate cyclase" evidence="3">
    <location>
        <begin position="427"/>
        <end position="559"/>
    </location>
</feature>
<dbReference type="InterPro" id="IPR029787">
    <property type="entry name" value="Nucleotide_cyclase"/>
</dbReference>
<dbReference type="SMART" id="SM00044">
    <property type="entry name" value="CYCc"/>
    <property type="match status" value="1"/>
</dbReference>